<dbReference type="NCBIfam" id="TIGR04056">
    <property type="entry name" value="OMP_RagA_SusC"/>
    <property type="match status" value="1"/>
</dbReference>
<evidence type="ECO:0000259" key="11">
    <source>
        <dbReference type="Pfam" id="PF00593"/>
    </source>
</evidence>
<evidence type="ECO:0000313" key="14">
    <source>
        <dbReference type="Proteomes" id="UP000391834"/>
    </source>
</evidence>
<dbReference type="AlphaFoldDB" id="A0A5M4AZW7"/>
<dbReference type="PROSITE" id="PS52016">
    <property type="entry name" value="TONB_DEPENDENT_REC_3"/>
    <property type="match status" value="1"/>
</dbReference>
<evidence type="ECO:0000313" key="13">
    <source>
        <dbReference type="EMBL" id="GET33334.1"/>
    </source>
</evidence>
<protein>
    <submittedName>
        <fullName evidence="13">SusC/RagA family TonB-linked outer membrane protein</fullName>
    </submittedName>
</protein>
<dbReference type="RefSeq" id="WP_025864364.1">
    <property type="nucleotide sequence ID" value="NZ_BLAX01000001.1"/>
</dbReference>
<feature type="signal peptide" evidence="10">
    <location>
        <begin position="1"/>
        <end position="20"/>
    </location>
</feature>
<dbReference type="Pfam" id="PF13715">
    <property type="entry name" value="CarbopepD_reg_2"/>
    <property type="match status" value="1"/>
</dbReference>
<keyword evidence="2 8" id="KW-0813">Transport</keyword>
<evidence type="ECO:0000256" key="8">
    <source>
        <dbReference type="PROSITE-ProRule" id="PRU01360"/>
    </source>
</evidence>
<sequence>MKKSLLTLLVVLLGFTVVMAQNITVKGKVTGADDGKPIPGASILVKGTTTGTITDFDGNYSLKVPADGTLVFSFLGMKTIEQPVNGLKEINVTLSTSTNDLSEVRVVGYGVQRKQDITGSIAGVQGADLIKQPALTATQAIQGKVAGVQIVNSGAPGADPQVRIRGTGTILGGASPLYVVDGVITDDIRNINNSDIVSVDVLKDASAAAIYGVRGANGVIIITTRAGEKGKMKISYDGYVSANVAAHKVKMADSKLYAAYTNEALGYDGQAPAFDLNNLPPHNTDWFDAITRTGVSQNHNLSVSGGTDKATYYFSMGYKSDQGILDGNNYDRLTLRSNNTYKVAKFLEVGDNIGLSRYNSDNKPYSAFTAAYRQAPTVPVKDANGNYGFTDINNVGNPRATLDYTNNQSWGTRIQGSVYAKVDLLKHLQFKSNMGVDFSEGHGRIYNPVYTVSATQKNEISQLTLNQSTNAHWIWDNYFTYNNHWGNHRLKLMGGTTAEKYRTQFMNAARQNVPAQKNYWYLDLGDAASATNGSSGTKSTRNSYLGRVNYSFANKYLFTGTLRYDGSSMFPSNNRWATFPSIGLGWVLTQENFLKDNSWLSNLKLRGSWGKIGNDAIPSNAFIYTINSGLAYVFGPDQAYTNGGTITDIKDPNLKWEVTTEKDLGLEYGLFNNRLSGEFDYYNKLTSDALIFAPIAAIFGDPDAAYLTNKADIRNIGFEFSANWRNKVNSDFSYNIGLNMTTNKNRIERVGGGLPITGGSLSNGQVTTRTEEGQPIGSFWVYQTDGIFHNQSELDAYVNSNGQPLMPNAKPGDLKLVDRNHDGVIDDNDRYYAGSYNPKLMIGLNLGMNYKNWDFSVDSYGNFGGKIYNGKKAQRWGGENIEASLTNRWTPNNQDTNIPRASNAVPVASDYYIESGDFFRFNNLTLGYTLPKTLTEKISISRCRFYVTAQNAITLTGYSGYNPELPGQISLNSGNSDTPVNTTNSGTLNSGIDLSSYPETASYLLGLNITF</sequence>
<gene>
    <name evidence="13" type="ORF">PbJCM13498_21970</name>
</gene>
<keyword evidence="5 9" id="KW-0798">TonB box</keyword>
<evidence type="ECO:0000256" key="7">
    <source>
        <dbReference type="ARBA" id="ARBA00023237"/>
    </source>
</evidence>
<reference evidence="13 14" key="1">
    <citation type="submission" date="2019-10" db="EMBL/GenBank/DDBJ databases">
        <title>Prolixibacter strains distinguished by the presence of nitrate reductase genes were adept at nitrate-dependent anaerobic corrosion of metallic iron and carbon steel.</title>
        <authorList>
            <person name="Iino T."/>
            <person name="Shono N."/>
            <person name="Ito K."/>
            <person name="Nakamura R."/>
            <person name="Sueoka K."/>
            <person name="Harayama S."/>
            <person name="Ohkuma M."/>
        </authorList>
    </citation>
    <scope>NUCLEOTIDE SEQUENCE [LARGE SCALE GENOMIC DNA]</scope>
    <source>
        <strain evidence="13 14">JCM 13498</strain>
    </source>
</reference>
<evidence type="ECO:0000259" key="12">
    <source>
        <dbReference type="Pfam" id="PF07715"/>
    </source>
</evidence>
<name>A0A5M4AZW7_9BACT</name>
<keyword evidence="14" id="KW-1185">Reference proteome</keyword>
<dbReference type="SUPFAM" id="SSF49464">
    <property type="entry name" value="Carboxypeptidase regulatory domain-like"/>
    <property type="match status" value="1"/>
</dbReference>
<dbReference type="FunFam" id="2.60.40.1120:FF:000003">
    <property type="entry name" value="Outer membrane protein Omp121"/>
    <property type="match status" value="1"/>
</dbReference>
<dbReference type="InterPro" id="IPR000531">
    <property type="entry name" value="Beta-barrel_TonB"/>
</dbReference>
<feature type="domain" description="TonB-dependent receptor-like beta-barrel" evidence="11">
    <location>
        <begin position="359"/>
        <end position="950"/>
    </location>
</feature>
<evidence type="ECO:0000256" key="4">
    <source>
        <dbReference type="ARBA" id="ARBA00022692"/>
    </source>
</evidence>
<evidence type="ECO:0000256" key="6">
    <source>
        <dbReference type="ARBA" id="ARBA00023136"/>
    </source>
</evidence>
<dbReference type="InterPro" id="IPR023996">
    <property type="entry name" value="TonB-dep_OMP_SusC/RagA"/>
</dbReference>
<evidence type="ECO:0000256" key="5">
    <source>
        <dbReference type="ARBA" id="ARBA00023077"/>
    </source>
</evidence>
<dbReference type="GO" id="GO:0009279">
    <property type="term" value="C:cell outer membrane"/>
    <property type="evidence" value="ECO:0007669"/>
    <property type="project" value="UniProtKB-SubCell"/>
</dbReference>
<dbReference type="InterPro" id="IPR037066">
    <property type="entry name" value="Plug_dom_sf"/>
</dbReference>
<organism evidence="13 14">
    <name type="scientific">Prolixibacter bellariivorans</name>
    <dbReference type="NCBI Taxonomy" id="314319"/>
    <lineage>
        <taxon>Bacteria</taxon>
        <taxon>Pseudomonadati</taxon>
        <taxon>Bacteroidota</taxon>
        <taxon>Bacteroidia</taxon>
        <taxon>Marinilabiliales</taxon>
        <taxon>Prolixibacteraceae</taxon>
        <taxon>Prolixibacter</taxon>
    </lineage>
</organism>
<dbReference type="Pfam" id="PF07715">
    <property type="entry name" value="Plug"/>
    <property type="match status" value="1"/>
</dbReference>
<evidence type="ECO:0000256" key="2">
    <source>
        <dbReference type="ARBA" id="ARBA00022448"/>
    </source>
</evidence>
<dbReference type="InterPro" id="IPR008969">
    <property type="entry name" value="CarboxyPept-like_regulatory"/>
</dbReference>
<proteinExistence type="inferred from homology"/>
<evidence type="ECO:0000256" key="1">
    <source>
        <dbReference type="ARBA" id="ARBA00004571"/>
    </source>
</evidence>
<dbReference type="InterPro" id="IPR023997">
    <property type="entry name" value="TonB-dep_OMP_SusC/RagA_CS"/>
</dbReference>
<evidence type="ECO:0000256" key="3">
    <source>
        <dbReference type="ARBA" id="ARBA00022452"/>
    </source>
</evidence>
<feature type="chain" id="PRO_5024326038" evidence="10">
    <location>
        <begin position="21"/>
        <end position="1011"/>
    </location>
</feature>
<keyword evidence="7 8" id="KW-0998">Cell outer membrane</keyword>
<dbReference type="SUPFAM" id="SSF56935">
    <property type="entry name" value="Porins"/>
    <property type="match status" value="1"/>
</dbReference>
<dbReference type="NCBIfam" id="TIGR04057">
    <property type="entry name" value="SusC_RagA_signa"/>
    <property type="match status" value="1"/>
</dbReference>
<evidence type="ECO:0000256" key="10">
    <source>
        <dbReference type="SAM" id="SignalP"/>
    </source>
</evidence>
<dbReference type="Gene3D" id="2.40.170.20">
    <property type="entry name" value="TonB-dependent receptor, beta-barrel domain"/>
    <property type="match status" value="1"/>
</dbReference>
<keyword evidence="10" id="KW-0732">Signal</keyword>
<dbReference type="Gene3D" id="2.170.130.10">
    <property type="entry name" value="TonB-dependent receptor, plug domain"/>
    <property type="match status" value="1"/>
</dbReference>
<feature type="domain" description="TonB-dependent receptor plug" evidence="12">
    <location>
        <begin position="114"/>
        <end position="219"/>
    </location>
</feature>
<dbReference type="InterPro" id="IPR012910">
    <property type="entry name" value="Plug_dom"/>
</dbReference>
<keyword evidence="3 8" id="KW-1134">Transmembrane beta strand</keyword>
<dbReference type="OrthoDB" id="1109428at2"/>
<keyword evidence="4 8" id="KW-0812">Transmembrane</keyword>
<keyword evidence="6 8" id="KW-0472">Membrane</keyword>
<dbReference type="Gene3D" id="2.60.40.1120">
    <property type="entry name" value="Carboxypeptidase-like, regulatory domain"/>
    <property type="match status" value="1"/>
</dbReference>
<evidence type="ECO:0000256" key="9">
    <source>
        <dbReference type="RuleBase" id="RU003357"/>
    </source>
</evidence>
<comment type="subcellular location">
    <subcellularLocation>
        <location evidence="1 8">Cell outer membrane</location>
        <topology evidence="1 8">Multi-pass membrane protein</topology>
    </subcellularLocation>
</comment>
<accession>A0A5M4AZW7</accession>
<dbReference type="Pfam" id="PF00593">
    <property type="entry name" value="TonB_dep_Rec_b-barrel"/>
    <property type="match status" value="1"/>
</dbReference>
<dbReference type="Proteomes" id="UP000391834">
    <property type="component" value="Unassembled WGS sequence"/>
</dbReference>
<comment type="caution">
    <text evidence="13">The sequence shown here is derived from an EMBL/GenBank/DDBJ whole genome shotgun (WGS) entry which is preliminary data.</text>
</comment>
<dbReference type="InterPro" id="IPR039426">
    <property type="entry name" value="TonB-dep_rcpt-like"/>
</dbReference>
<dbReference type="InterPro" id="IPR036942">
    <property type="entry name" value="Beta-barrel_TonB_sf"/>
</dbReference>
<comment type="similarity">
    <text evidence="8 9">Belongs to the TonB-dependent receptor family.</text>
</comment>
<dbReference type="EMBL" id="BLAX01000001">
    <property type="protein sequence ID" value="GET33334.1"/>
    <property type="molecule type" value="Genomic_DNA"/>
</dbReference>